<sequence>MRMQHFITAPDVTPDDWRERWPNFEPQEFACRCCGAIIVSESLLDMLQLMRDEIGAPIQITSGYRCPSHNAAVGGAPQSEHMNGNASDIITAAHDPLELIRLAEDLGAGGIGEYADKGFLHVDVRPRHGAIARFGSQQFPRNQNSAPAPVRRRRFFRKR</sequence>
<protein>
    <submittedName>
        <fullName evidence="3">Peptidase M15</fullName>
    </submittedName>
</protein>
<evidence type="ECO:0000256" key="1">
    <source>
        <dbReference type="SAM" id="MobiDB-lite"/>
    </source>
</evidence>
<feature type="region of interest" description="Disordered" evidence="1">
    <location>
        <begin position="139"/>
        <end position="159"/>
    </location>
</feature>
<dbReference type="SUPFAM" id="SSF55166">
    <property type="entry name" value="Hedgehog/DD-peptidase"/>
    <property type="match status" value="1"/>
</dbReference>
<evidence type="ECO:0000313" key="4">
    <source>
        <dbReference type="Proteomes" id="UP000247247"/>
    </source>
</evidence>
<feature type="compositionally biased region" description="Basic residues" evidence="1">
    <location>
        <begin position="150"/>
        <end position="159"/>
    </location>
</feature>
<proteinExistence type="predicted"/>
<dbReference type="EMBL" id="MH105080">
    <property type="protein sequence ID" value="AWD93101.1"/>
    <property type="molecule type" value="Genomic_DNA"/>
</dbReference>
<reference evidence="3 4" key="1">
    <citation type="submission" date="2018-03" db="EMBL/GenBank/DDBJ databases">
        <title>Isolation, characterization and genome sequencing of a novel Corticoviridae phage from seawater.</title>
        <authorList>
            <person name="Liu Z."/>
        </authorList>
    </citation>
    <scope>NUCLEOTIDE SEQUENCE [LARGE SCALE GENOMIC DNA]</scope>
</reference>
<keyword evidence="4" id="KW-1185">Reference proteome</keyword>
<dbReference type="Pfam" id="PF08291">
    <property type="entry name" value="Peptidase_M15_3"/>
    <property type="match status" value="1"/>
</dbReference>
<accession>A0A2S1GTR8</accession>
<name>A0A2S1GTR8_9VIRU</name>
<dbReference type="InterPro" id="IPR009045">
    <property type="entry name" value="Zn_M74/Hedgehog-like"/>
</dbReference>
<organism evidence="3 4">
    <name type="scientific">Marinomonas phage YY</name>
    <dbReference type="NCBI Taxonomy" id="2163588"/>
    <lineage>
        <taxon>Viruses</taxon>
        <taxon>Varidnaviria</taxon>
        <taxon>Abadenavirae</taxon>
        <taxon>Produgelaviricota</taxon>
        <taxon>Belvinaviricetes</taxon>
        <taxon>Vinavirales</taxon>
        <taxon>Mestraviridae</taxon>
        <taxon>Polymedevirus</taxon>
        <taxon>Polymedevirus YY</taxon>
    </lineage>
</organism>
<dbReference type="Gene3D" id="3.30.1380.10">
    <property type="match status" value="1"/>
</dbReference>
<evidence type="ECO:0000313" key="3">
    <source>
        <dbReference type="EMBL" id="AWD93101.1"/>
    </source>
</evidence>
<evidence type="ECO:0000259" key="2">
    <source>
        <dbReference type="Pfam" id="PF08291"/>
    </source>
</evidence>
<dbReference type="InterPro" id="IPR013230">
    <property type="entry name" value="Peptidase_M15A_C"/>
</dbReference>
<dbReference type="Proteomes" id="UP000247247">
    <property type="component" value="Segment"/>
</dbReference>
<feature type="domain" description="Peptidase M15A C-terminal" evidence="2">
    <location>
        <begin position="23"/>
        <end position="123"/>
    </location>
</feature>